<evidence type="ECO:0000259" key="2">
    <source>
        <dbReference type="Pfam" id="PF05050"/>
    </source>
</evidence>
<dbReference type="Pfam" id="PF05050">
    <property type="entry name" value="Methyltransf_21"/>
    <property type="match status" value="1"/>
</dbReference>
<keyword evidence="6" id="KW-1185">Reference proteome</keyword>
<dbReference type="RefSeq" id="WP_184888503.1">
    <property type="nucleotide sequence ID" value="NZ_BAAAHD010000010.1"/>
</dbReference>
<gene>
    <name evidence="4" type="ORF">F4557_006220</name>
    <name evidence="3" type="ORF">GCM10009546_12400</name>
</gene>
<dbReference type="Proteomes" id="UP001501427">
    <property type="component" value="Unassembled WGS sequence"/>
</dbReference>
<dbReference type="EMBL" id="BAAAHD010000010">
    <property type="protein sequence ID" value="GAA0551863.1"/>
    <property type="molecule type" value="Genomic_DNA"/>
</dbReference>
<accession>A0A7W7N1C0</accession>
<reference evidence="3" key="1">
    <citation type="journal article" date="2014" name="Int. J. Syst. Evol. Microbiol.">
        <title>Complete genome of a new Firmicutes species belonging to the dominant human colonic microbiota ('Ruminococcus bicirculans') reveals two chromosomes and a selective capacity to utilize plant glucans.</title>
        <authorList>
            <consortium name="NISC Comparative Sequencing Program"/>
            <person name="Wegmann U."/>
            <person name="Louis P."/>
            <person name="Goesmann A."/>
            <person name="Henrissat B."/>
            <person name="Duncan S.H."/>
            <person name="Flint H.J."/>
        </authorList>
    </citation>
    <scope>NUCLEOTIDE SEQUENCE</scope>
    <source>
        <strain evidence="3">JCM 10667</strain>
    </source>
</reference>
<evidence type="ECO:0000313" key="5">
    <source>
        <dbReference type="Proteomes" id="UP000549343"/>
    </source>
</evidence>
<reference evidence="6" key="2">
    <citation type="journal article" date="2019" name="Int. J. Syst. Evol. Microbiol.">
        <title>The Global Catalogue of Microorganisms (GCM) 10K type strain sequencing project: providing services to taxonomists for standard genome sequencing and annotation.</title>
        <authorList>
            <consortium name="The Broad Institute Genomics Platform"/>
            <consortium name="The Broad Institute Genome Sequencing Center for Infectious Disease"/>
            <person name="Wu L."/>
            <person name="Ma J."/>
        </authorList>
    </citation>
    <scope>NUCLEOTIDE SEQUENCE [LARGE SCALE GENOMIC DNA]</scope>
    <source>
        <strain evidence="6">JCM 10667</strain>
    </source>
</reference>
<dbReference type="InterPro" id="IPR052514">
    <property type="entry name" value="SAM-dependent_MTase"/>
</dbReference>
<proteinExistence type="predicted"/>
<dbReference type="PANTHER" id="PTHR34203:SF15">
    <property type="entry name" value="SLL1173 PROTEIN"/>
    <property type="match status" value="1"/>
</dbReference>
<dbReference type="GO" id="GO:0032259">
    <property type="term" value="P:methylation"/>
    <property type="evidence" value="ECO:0007669"/>
    <property type="project" value="UniProtKB-KW"/>
</dbReference>
<dbReference type="EMBL" id="JACHMV010000001">
    <property type="protein sequence ID" value="MBB4777802.1"/>
    <property type="molecule type" value="Genomic_DNA"/>
</dbReference>
<sequence length="269" mass="29199">MVDGVLDPTPEREESAAATPAARASRAASGRRLSAALPTGLIGRLVRTVYPRLEPELARLPEYVPVGGTAVDIGGWFGPWTRRLSDRADRVVTVEADPRLARLLRQAFPQVEVVQAAASDECGEIDLWVPDGRALAGISSVAGGAGRPVSVARITVDSLGLTDVRFIKVDVEGHELNALLGAAETIARDRPTLIVEVEERHRQMPGLIALMSGWGYTGRVLLDAGWTLLADFDLCTHQRETVRELDRGFVRRTLCPGKRYINSVLFTSD</sequence>
<keyword evidence="4" id="KW-0489">Methyltransferase</keyword>
<evidence type="ECO:0000256" key="1">
    <source>
        <dbReference type="SAM" id="MobiDB-lite"/>
    </source>
</evidence>
<dbReference type="AlphaFoldDB" id="A0A7W7N1C0"/>
<dbReference type="GO" id="GO:0008168">
    <property type="term" value="F:methyltransferase activity"/>
    <property type="evidence" value="ECO:0007669"/>
    <property type="project" value="UniProtKB-KW"/>
</dbReference>
<feature type="domain" description="Methyltransferase FkbM" evidence="2">
    <location>
        <begin position="80"/>
        <end position="216"/>
    </location>
</feature>
<protein>
    <submittedName>
        <fullName evidence="4">FkbM family methyltransferase</fullName>
    </submittedName>
</protein>
<comment type="caution">
    <text evidence="4">The sequence shown here is derived from an EMBL/GenBank/DDBJ whole genome shotgun (WGS) entry which is preliminary data.</text>
</comment>
<feature type="region of interest" description="Disordered" evidence="1">
    <location>
        <begin position="1"/>
        <end position="24"/>
    </location>
</feature>
<evidence type="ECO:0000313" key="3">
    <source>
        <dbReference type="EMBL" id="GAA0551863.1"/>
    </source>
</evidence>
<reference evidence="3" key="4">
    <citation type="submission" date="2023-12" db="EMBL/GenBank/DDBJ databases">
        <authorList>
            <person name="Sun Q."/>
            <person name="Inoue M."/>
        </authorList>
    </citation>
    <scope>NUCLEOTIDE SEQUENCE</scope>
    <source>
        <strain evidence="3">JCM 10667</strain>
    </source>
</reference>
<evidence type="ECO:0000313" key="4">
    <source>
        <dbReference type="EMBL" id="MBB4777802.1"/>
    </source>
</evidence>
<name>A0A7W7N1C0_9ACTN</name>
<dbReference type="InterPro" id="IPR006342">
    <property type="entry name" value="FkbM_mtfrase"/>
</dbReference>
<dbReference type="SUPFAM" id="SSF53335">
    <property type="entry name" value="S-adenosyl-L-methionine-dependent methyltransferases"/>
    <property type="match status" value="1"/>
</dbReference>
<evidence type="ECO:0000313" key="6">
    <source>
        <dbReference type="Proteomes" id="UP001501427"/>
    </source>
</evidence>
<dbReference type="NCBIfam" id="TIGR01444">
    <property type="entry name" value="fkbM_fam"/>
    <property type="match status" value="1"/>
</dbReference>
<dbReference type="PANTHER" id="PTHR34203">
    <property type="entry name" value="METHYLTRANSFERASE, FKBM FAMILY PROTEIN"/>
    <property type="match status" value="1"/>
</dbReference>
<dbReference type="Gene3D" id="3.40.50.150">
    <property type="entry name" value="Vaccinia Virus protein VP39"/>
    <property type="match status" value="1"/>
</dbReference>
<organism evidence="4 5">
    <name type="scientific">Actinomadura livida</name>
    <dbReference type="NCBI Taxonomy" id="79909"/>
    <lineage>
        <taxon>Bacteria</taxon>
        <taxon>Bacillati</taxon>
        <taxon>Actinomycetota</taxon>
        <taxon>Actinomycetes</taxon>
        <taxon>Streptosporangiales</taxon>
        <taxon>Thermomonosporaceae</taxon>
        <taxon>Actinomadura</taxon>
    </lineage>
</organism>
<dbReference type="InterPro" id="IPR029063">
    <property type="entry name" value="SAM-dependent_MTases_sf"/>
</dbReference>
<reference evidence="4 5" key="3">
    <citation type="submission" date="2020-08" db="EMBL/GenBank/DDBJ databases">
        <title>Sequencing the genomes of 1000 actinobacteria strains.</title>
        <authorList>
            <person name="Klenk H.-P."/>
        </authorList>
    </citation>
    <scope>NUCLEOTIDE SEQUENCE [LARGE SCALE GENOMIC DNA]</scope>
    <source>
        <strain evidence="4 5">DSM 44772</strain>
    </source>
</reference>
<keyword evidence="4" id="KW-0808">Transferase</keyword>
<dbReference type="Proteomes" id="UP000549343">
    <property type="component" value="Unassembled WGS sequence"/>
</dbReference>